<feature type="compositionally biased region" description="Basic and acidic residues" evidence="1">
    <location>
        <begin position="33"/>
        <end position="42"/>
    </location>
</feature>
<dbReference type="RefSeq" id="XP_040960762.1">
    <property type="nucleotide sequence ID" value="XM_041104828.1"/>
</dbReference>
<accession>A0ABM3B136</accession>
<evidence type="ECO:0000313" key="3">
    <source>
        <dbReference type="Proteomes" id="UP000818029"/>
    </source>
</evidence>
<reference evidence="3" key="1">
    <citation type="journal article" date="2020" name="Nat. Genet.">
        <title>Genomic diversifications of five Gossypium allopolyploid species and their impact on cotton improvement.</title>
        <authorList>
            <person name="Chen Z.J."/>
            <person name="Sreedasyam A."/>
            <person name="Ando A."/>
            <person name="Song Q."/>
            <person name="De Santiago L.M."/>
            <person name="Hulse-Kemp A.M."/>
            <person name="Ding M."/>
            <person name="Ye W."/>
            <person name="Kirkbride R.C."/>
            <person name="Jenkins J."/>
            <person name="Plott C."/>
            <person name="Lovell J."/>
            <person name="Lin Y.M."/>
            <person name="Vaughn R."/>
            <person name="Liu B."/>
            <person name="Simpson S."/>
            <person name="Scheffler B.E."/>
            <person name="Wen L."/>
            <person name="Saski C.A."/>
            <person name="Grover C.E."/>
            <person name="Hu G."/>
            <person name="Conover J.L."/>
            <person name="Carlson J.W."/>
            <person name="Shu S."/>
            <person name="Boston L.B."/>
            <person name="Williams M."/>
            <person name="Peterson D.G."/>
            <person name="McGee K."/>
            <person name="Jones D.C."/>
            <person name="Wendel J.F."/>
            <person name="Stelly D.M."/>
            <person name="Grimwood J."/>
            <person name="Schmutz J."/>
        </authorList>
    </citation>
    <scope>NUCLEOTIDE SEQUENCE [LARGE SCALE GENOMIC DNA]</scope>
    <source>
        <strain evidence="3">cv. TM-1</strain>
    </source>
</reference>
<feature type="region of interest" description="Disordered" evidence="1">
    <location>
        <begin position="1"/>
        <end position="51"/>
    </location>
</feature>
<dbReference type="GeneID" id="121223415"/>
<evidence type="ECO:0000256" key="2">
    <source>
        <dbReference type="SAM" id="Phobius"/>
    </source>
</evidence>
<protein>
    <submittedName>
        <fullName evidence="4">Uncharacterized protein</fullName>
    </submittedName>
</protein>
<reference evidence="4" key="2">
    <citation type="submission" date="2025-08" db="UniProtKB">
        <authorList>
            <consortium name="RefSeq"/>
        </authorList>
    </citation>
    <scope>IDENTIFICATION</scope>
</reference>
<feature type="compositionally biased region" description="Pro residues" evidence="1">
    <location>
        <begin position="1"/>
        <end position="10"/>
    </location>
</feature>
<keyword evidence="3" id="KW-1185">Reference proteome</keyword>
<dbReference type="Proteomes" id="UP000818029">
    <property type="component" value="Chromosome D11"/>
</dbReference>
<keyword evidence="2" id="KW-0812">Transmembrane</keyword>
<feature type="transmembrane region" description="Helical" evidence="2">
    <location>
        <begin position="86"/>
        <end position="109"/>
    </location>
</feature>
<gene>
    <name evidence="4" type="primary">LOC121223415</name>
</gene>
<proteinExistence type="predicted"/>
<keyword evidence="2" id="KW-1133">Transmembrane helix</keyword>
<sequence length="118" mass="12812">MNGKPLPLPKPASGDGEGPMTTSDSGADSGVRPVDKTGDRRASGGGGGEEVERCAWAEACLRRPRVSLFLLKNFCLWARVVFWADIIGFKFVVSGLFLFLLFGFVLLVWPRAKMGSYT</sequence>
<organism evidence="3 4">
    <name type="scientific">Gossypium hirsutum</name>
    <name type="common">Upland cotton</name>
    <name type="synonym">Gossypium mexicanum</name>
    <dbReference type="NCBI Taxonomy" id="3635"/>
    <lineage>
        <taxon>Eukaryota</taxon>
        <taxon>Viridiplantae</taxon>
        <taxon>Streptophyta</taxon>
        <taxon>Embryophyta</taxon>
        <taxon>Tracheophyta</taxon>
        <taxon>Spermatophyta</taxon>
        <taxon>Magnoliopsida</taxon>
        <taxon>eudicotyledons</taxon>
        <taxon>Gunneridae</taxon>
        <taxon>Pentapetalae</taxon>
        <taxon>rosids</taxon>
        <taxon>malvids</taxon>
        <taxon>Malvales</taxon>
        <taxon>Malvaceae</taxon>
        <taxon>Malvoideae</taxon>
        <taxon>Gossypium</taxon>
    </lineage>
</organism>
<evidence type="ECO:0000256" key="1">
    <source>
        <dbReference type="SAM" id="MobiDB-lite"/>
    </source>
</evidence>
<evidence type="ECO:0000313" key="4">
    <source>
        <dbReference type="RefSeq" id="XP_040960762.1"/>
    </source>
</evidence>
<keyword evidence="2" id="KW-0472">Membrane</keyword>
<name>A0ABM3B136_GOSHI</name>